<dbReference type="STRING" id="471853.Bcav_3281"/>
<reference evidence="2 3" key="1">
    <citation type="journal article" date="2009" name="Stand. Genomic Sci.">
        <title>Complete genome sequence of Beutenbergia cavernae type strain (HKI 0122).</title>
        <authorList>
            <person name="Land M."/>
            <person name="Pukall R."/>
            <person name="Abt B."/>
            <person name="Goker M."/>
            <person name="Rohde M."/>
            <person name="Glavina Del Rio T."/>
            <person name="Tice H."/>
            <person name="Copeland A."/>
            <person name="Cheng J.F."/>
            <person name="Lucas S."/>
            <person name="Chen F."/>
            <person name="Nolan M."/>
            <person name="Bruce D."/>
            <person name="Goodwin L."/>
            <person name="Pitluck S."/>
            <person name="Ivanova N."/>
            <person name="Mavromatis K."/>
            <person name="Ovchinnikova G."/>
            <person name="Pati A."/>
            <person name="Chen A."/>
            <person name="Palaniappan K."/>
            <person name="Hauser L."/>
            <person name="Chang Y.J."/>
            <person name="Jefferies C.C."/>
            <person name="Saunders E."/>
            <person name="Brettin T."/>
            <person name="Detter J.C."/>
            <person name="Han C."/>
            <person name="Chain P."/>
            <person name="Bristow J."/>
            <person name="Eisen J.A."/>
            <person name="Markowitz V."/>
            <person name="Hugenholtz P."/>
            <person name="Kyrpides N.C."/>
            <person name="Klenk H.P."/>
            <person name="Lapidus A."/>
        </authorList>
    </citation>
    <scope>NUCLEOTIDE SEQUENCE [LARGE SCALE GENOMIC DNA]</scope>
    <source>
        <strain evidence="3">ATCC BAA-8 / DSM 12333 / NBRC 16432</strain>
    </source>
</reference>
<dbReference type="EMBL" id="CP001618">
    <property type="protein sequence ID" value="ACQ81524.1"/>
    <property type="molecule type" value="Genomic_DNA"/>
</dbReference>
<dbReference type="AlphaFoldDB" id="C5C1B4"/>
<proteinExistence type="predicted"/>
<gene>
    <name evidence="2" type="ordered locus">Bcav_3281</name>
</gene>
<organism evidence="2 3">
    <name type="scientific">Beutenbergia cavernae (strain ATCC BAA-8 / DSM 12333 / CCUG 43141 / JCM 11478 / NBRC 16432 / NCIMB 13614 / HKI 0122)</name>
    <dbReference type="NCBI Taxonomy" id="471853"/>
    <lineage>
        <taxon>Bacteria</taxon>
        <taxon>Bacillati</taxon>
        <taxon>Actinomycetota</taxon>
        <taxon>Actinomycetes</taxon>
        <taxon>Micrococcales</taxon>
        <taxon>Beutenbergiaceae</taxon>
        <taxon>Beutenbergia</taxon>
    </lineage>
</organism>
<evidence type="ECO:0000313" key="2">
    <source>
        <dbReference type="EMBL" id="ACQ81524.1"/>
    </source>
</evidence>
<feature type="region of interest" description="Disordered" evidence="1">
    <location>
        <begin position="33"/>
        <end position="78"/>
    </location>
</feature>
<evidence type="ECO:0008006" key="4">
    <source>
        <dbReference type="Google" id="ProtNLM"/>
    </source>
</evidence>
<dbReference type="Proteomes" id="UP000007962">
    <property type="component" value="Chromosome"/>
</dbReference>
<dbReference type="KEGG" id="bcv:Bcav_3281"/>
<evidence type="ECO:0000313" key="3">
    <source>
        <dbReference type="Proteomes" id="UP000007962"/>
    </source>
</evidence>
<accession>C5C1B4</accession>
<dbReference type="HOGENOM" id="CLU_075791_3_0_11"/>
<name>C5C1B4_BEUC1</name>
<evidence type="ECO:0000256" key="1">
    <source>
        <dbReference type="SAM" id="MobiDB-lite"/>
    </source>
</evidence>
<keyword evidence="3" id="KW-1185">Reference proteome</keyword>
<feature type="compositionally biased region" description="Pro residues" evidence="1">
    <location>
        <begin position="48"/>
        <end position="62"/>
    </location>
</feature>
<sequence>MYRRRRLLVLVLAALVVALVAFGAVRLVTALSGDDDAGPGATGSATPDPSPSTTPSPTPSPTPTNQATPPLPTSCTSQQAQLEIEAPASATAGGRVDVRVSVRTTADATCLVDLGSEHLVVEVFSGEDLVWSTAQCPFTPTSRDLLLGPDSTDDQAVPWSGRRSAEGCPDDAPVAEAGAYRVVATATRDGAELTAERALTLE</sequence>
<protein>
    <recommendedName>
        <fullName evidence="4">DUF4232 domain-containing protein</fullName>
    </recommendedName>
</protein>